<protein>
    <submittedName>
        <fullName evidence="2">Uncharacterized protein</fullName>
    </submittedName>
</protein>
<dbReference type="Proteomes" id="UP000257706">
    <property type="component" value="Unassembled WGS sequence"/>
</dbReference>
<gene>
    <name evidence="2" type="ORF">DCK97_08470</name>
</gene>
<accession>A0A3B9II64</accession>
<feature type="region of interest" description="Disordered" evidence="1">
    <location>
        <begin position="1"/>
        <end position="27"/>
    </location>
</feature>
<feature type="non-terminal residue" evidence="2">
    <location>
        <position position="73"/>
    </location>
</feature>
<comment type="caution">
    <text evidence="2">The sequence shown here is derived from an EMBL/GenBank/DDBJ whole genome shotgun (WGS) entry which is preliminary data.</text>
</comment>
<proteinExistence type="predicted"/>
<evidence type="ECO:0000313" key="2">
    <source>
        <dbReference type="EMBL" id="HAE47440.1"/>
    </source>
</evidence>
<name>A0A3B9II64_9PROT</name>
<evidence type="ECO:0000313" key="3">
    <source>
        <dbReference type="Proteomes" id="UP000257706"/>
    </source>
</evidence>
<organism evidence="2 3">
    <name type="scientific">Tistrella mobilis</name>
    <dbReference type="NCBI Taxonomy" id="171437"/>
    <lineage>
        <taxon>Bacteria</taxon>
        <taxon>Pseudomonadati</taxon>
        <taxon>Pseudomonadota</taxon>
        <taxon>Alphaproteobacteria</taxon>
        <taxon>Geminicoccales</taxon>
        <taxon>Geminicoccaceae</taxon>
        <taxon>Tistrella</taxon>
    </lineage>
</organism>
<dbReference type="AlphaFoldDB" id="A0A3B9II64"/>
<sequence length="73" mass="7816">MVQAGFDWGAPDPLRPDTVAPARPERPAYDLSPALRVANAGFERMAQAGRPKLDILTGQSGPVLAFRAGDDRL</sequence>
<reference evidence="2 3" key="1">
    <citation type="journal article" date="2018" name="Nat. Biotechnol.">
        <title>A standardized bacterial taxonomy based on genome phylogeny substantially revises the tree of life.</title>
        <authorList>
            <person name="Parks D.H."/>
            <person name="Chuvochina M."/>
            <person name="Waite D.W."/>
            <person name="Rinke C."/>
            <person name="Skarshewski A."/>
            <person name="Chaumeil P.A."/>
            <person name="Hugenholtz P."/>
        </authorList>
    </citation>
    <scope>NUCLEOTIDE SEQUENCE [LARGE SCALE GENOMIC DNA]</scope>
    <source>
        <strain evidence="2">UBA8739</strain>
    </source>
</reference>
<dbReference type="EMBL" id="DMAI01000131">
    <property type="protein sequence ID" value="HAE47440.1"/>
    <property type="molecule type" value="Genomic_DNA"/>
</dbReference>
<evidence type="ECO:0000256" key="1">
    <source>
        <dbReference type="SAM" id="MobiDB-lite"/>
    </source>
</evidence>